<dbReference type="RefSeq" id="WP_190930332.1">
    <property type="nucleotide sequence ID" value="NZ_JACXJA010000032.1"/>
</dbReference>
<evidence type="ECO:0000313" key="3">
    <source>
        <dbReference type="EMBL" id="MBD2864705.1"/>
    </source>
</evidence>
<dbReference type="GO" id="GO:0000166">
    <property type="term" value="F:nucleotide binding"/>
    <property type="evidence" value="ECO:0007669"/>
    <property type="project" value="InterPro"/>
</dbReference>
<dbReference type="SUPFAM" id="SSF51735">
    <property type="entry name" value="NAD(P)-binding Rossmann-fold domains"/>
    <property type="match status" value="1"/>
</dbReference>
<dbReference type="InterPro" id="IPR000683">
    <property type="entry name" value="Gfo/Idh/MocA-like_OxRdtase_N"/>
</dbReference>
<evidence type="ECO:0000259" key="2">
    <source>
        <dbReference type="Pfam" id="PF22725"/>
    </source>
</evidence>
<proteinExistence type="predicted"/>
<dbReference type="Proteomes" id="UP000639396">
    <property type="component" value="Unassembled WGS sequence"/>
</dbReference>
<gene>
    <name evidence="3" type="ORF">IDH45_22240</name>
</gene>
<dbReference type="Pfam" id="PF22725">
    <property type="entry name" value="GFO_IDH_MocA_C3"/>
    <property type="match status" value="1"/>
</dbReference>
<sequence>MTTTYSIAVIGAGQIAHTHLRALQSSERARPVAIADVLEERAQQLGSEYGLTAYTDYKQMVLEQKPDLVIITLPHFLHKEAAVWCAEQGCHMLLEKPMALNVAECMEINAAAERNQVVVAVGHMQQFFAEHIAAKSIIASGQLGELVMVNDKRWGNYFQASRPAWFLEKAKSGGGVVINLGSHSIDRIQWLTDSWIAAVRASMTYRSSTDVEGSAALFMETTSGVPVTVSLSGYKGVPANETELLFTGGALRIGIRRGLSIGTDGTYMPVTVPPSADAFVAQLESVLDTVQYGKPLSISGAYGQSVVAVVEAAYRSHETGTEQQVSQIQELLRANRK</sequence>
<organism evidence="3 4">
    <name type="scientific">Paenibacillus oceani</name>
    <dbReference type="NCBI Taxonomy" id="2772510"/>
    <lineage>
        <taxon>Bacteria</taxon>
        <taxon>Bacillati</taxon>
        <taxon>Bacillota</taxon>
        <taxon>Bacilli</taxon>
        <taxon>Bacillales</taxon>
        <taxon>Paenibacillaceae</taxon>
        <taxon>Paenibacillus</taxon>
    </lineage>
</organism>
<dbReference type="Gene3D" id="3.40.50.720">
    <property type="entry name" value="NAD(P)-binding Rossmann-like Domain"/>
    <property type="match status" value="1"/>
</dbReference>
<dbReference type="Gene3D" id="3.30.360.10">
    <property type="entry name" value="Dihydrodipicolinate Reductase, domain 2"/>
    <property type="match status" value="1"/>
</dbReference>
<dbReference type="InterPro" id="IPR051450">
    <property type="entry name" value="Gfo/Idh/MocA_Oxidoreductases"/>
</dbReference>
<dbReference type="AlphaFoldDB" id="A0A927CBP2"/>
<dbReference type="Pfam" id="PF01408">
    <property type="entry name" value="GFO_IDH_MocA"/>
    <property type="match status" value="1"/>
</dbReference>
<feature type="domain" description="GFO/IDH/MocA-like oxidoreductase" evidence="2">
    <location>
        <begin position="133"/>
        <end position="251"/>
    </location>
</feature>
<dbReference type="EMBL" id="JACXJA010000032">
    <property type="protein sequence ID" value="MBD2864705.1"/>
    <property type="molecule type" value="Genomic_DNA"/>
</dbReference>
<dbReference type="PANTHER" id="PTHR43377:SF1">
    <property type="entry name" value="BILIVERDIN REDUCTASE A"/>
    <property type="match status" value="1"/>
</dbReference>
<comment type="caution">
    <text evidence="3">The sequence shown here is derived from an EMBL/GenBank/DDBJ whole genome shotgun (WGS) entry which is preliminary data.</text>
</comment>
<keyword evidence="4" id="KW-1185">Reference proteome</keyword>
<evidence type="ECO:0000259" key="1">
    <source>
        <dbReference type="Pfam" id="PF01408"/>
    </source>
</evidence>
<reference evidence="3" key="1">
    <citation type="submission" date="2020-09" db="EMBL/GenBank/DDBJ databases">
        <title>A novel bacterium of genus Paenibacillus, isolated from South China Sea.</title>
        <authorList>
            <person name="Huang H."/>
            <person name="Mo K."/>
            <person name="Hu Y."/>
        </authorList>
    </citation>
    <scope>NUCLEOTIDE SEQUENCE</scope>
    <source>
        <strain evidence="3">IB182363</strain>
    </source>
</reference>
<evidence type="ECO:0000313" key="4">
    <source>
        <dbReference type="Proteomes" id="UP000639396"/>
    </source>
</evidence>
<accession>A0A927CBP2</accession>
<protein>
    <submittedName>
        <fullName evidence="3">Gfo/Idh/MocA family oxidoreductase</fullName>
    </submittedName>
</protein>
<name>A0A927CBP2_9BACL</name>
<dbReference type="SUPFAM" id="SSF55347">
    <property type="entry name" value="Glyceraldehyde-3-phosphate dehydrogenase-like, C-terminal domain"/>
    <property type="match status" value="1"/>
</dbReference>
<feature type="domain" description="Gfo/Idh/MocA-like oxidoreductase N-terminal" evidence="1">
    <location>
        <begin position="7"/>
        <end position="123"/>
    </location>
</feature>
<dbReference type="InterPro" id="IPR036291">
    <property type="entry name" value="NAD(P)-bd_dom_sf"/>
</dbReference>
<dbReference type="InterPro" id="IPR055170">
    <property type="entry name" value="GFO_IDH_MocA-like_dom"/>
</dbReference>
<dbReference type="PANTHER" id="PTHR43377">
    <property type="entry name" value="BILIVERDIN REDUCTASE A"/>
    <property type="match status" value="1"/>
</dbReference>